<comment type="function">
    <text evidence="9">Catalyzes the ATP-dependent phosphorylation of 3-oxo-tetronate to 3-oxo-tetronate 4-phosphate.</text>
</comment>
<sequence>MTKLGVIADDFTGATDIASFMVNAGWKVVLFNGVPSEAFDAQDTDAIVIALKSRSIPVNEAVELSLSASAWLQAQGCQRQLFKYCSTFDSTAQGNIGPVTDALMKFLNTPATLVCPAVPDNGRTIVHGHLFVKGELLNESGMEHHPVTPMKHSSLKKLMEAQSVGLCGMINLDKVKNHPDELAREIETQLANKARYFIFDVLDNQDLLTVARVTAHFPLVTGAAGLGYAIAALDEHRALSGKQAMHIDARGASVVLSGSCSAMTNQQVDFYQQRASSLALDVEKIIQDPAYLEFVSQWVIAHASDHLAPMVYATQPPQIIELIQKHYGAEYISDRIETFFSSLAKSLTRAGFNKFIVAGGETSGAVTQGLNIEGMVIGEPVAPGVPWTQVLNKQQWVILKSGNFGSQDFFQKAQEHYHE</sequence>
<keyword evidence="4" id="KW-0418">Kinase</keyword>
<dbReference type="InterPro" id="IPR031475">
    <property type="entry name" value="NBD_C"/>
</dbReference>
<reference evidence="15 16" key="1">
    <citation type="submission" date="2018-05" db="EMBL/GenBank/DDBJ databases">
        <title>Genomic Encyclopedia of Type Strains, Phase IV (KMG-IV): sequencing the most valuable type-strain genomes for metagenomic binning, comparative biology and taxonomic classification.</title>
        <authorList>
            <person name="Goeker M."/>
        </authorList>
    </citation>
    <scope>NUCLEOTIDE SEQUENCE [LARGE SCALE GENOMIC DNA]</scope>
    <source>
        <strain evidence="15 16">DSM 19579</strain>
    </source>
</reference>
<feature type="domain" description="Four-carbon acid sugar kinase N-terminal" evidence="13">
    <location>
        <begin position="4"/>
        <end position="229"/>
    </location>
</feature>
<dbReference type="Proteomes" id="UP000246744">
    <property type="component" value="Unassembled WGS sequence"/>
</dbReference>
<dbReference type="SUPFAM" id="SSF142764">
    <property type="entry name" value="YgbK-like"/>
    <property type="match status" value="1"/>
</dbReference>
<keyword evidence="5" id="KW-0067">ATP-binding</keyword>
<keyword evidence="16" id="KW-1185">Reference proteome</keyword>
<keyword evidence="6" id="KW-0119">Carbohydrate metabolism</keyword>
<dbReference type="Gene3D" id="3.40.50.10840">
    <property type="entry name" value="Putative sugar-binding, N-terminal domain"/>
    <property type="match status" value="1"/>
</dbReference>
<evidence type="ECO:0000256" key="6">
    <source>
        <dbReference type="ARBA" id="ARBA00023277"/>
    </source>
</evidence>
<evidence type="ECO:0000256" key="8">
    <source>
        <dbReference type="ARBA" id="ARBA00036346"/>
    </source>
</evidence>
<evidence type="ECO:0000313" key="16">
    <source>
        <dbReference type="Proteomes" id="UP000246744"/>
    </source>
</evidence>
<protein>
    <recommendedName>
        <fullName evidence="11">3-oxo-tetronate kinase</fullName>
        <ecNumber evidence="10">2.7.1.217</ecNumber>
    </recommendedName>
    <alternativeName>
        <fullName evidence="12">3-dehydrotetronate 4-kinase</fullName>
    </alternativeName>
</protein>
<dbReference type="OrthoDB" id="191465at2"/>
<evidence type="ECO:0000256" key="9">
    <source>
        <dbReference type="ARBA" id="ARBA00037335"/>
    </source>
</evidence>
<comment type="catalytic activity">
    <reaction evidence="7">
        <text>3-dehydro-L-erythronate + ATP = 3-dehydro-4-O-phospho-L-erythronate + ADP + H(+)</text>
        <dbReference type="Rhea" id="RHEA:52552"/>
        <dbReference type="ChEBI" id="CHEBI:15378"/>
        <dbReference type="ChEBI" id="CHEBI:30616"/>
        <dbReference type="ChEBI" id="CHEBI:136592"/>
        <dbReference type="ChEBI" id="CHEBI:136670"/>
        <dbReference type="ChEBI" id="CHEBI:456216"/>
        <dbReference type="EC" id="2.7.1.217"/>
    </reaction>
</comment>
<gene>
    <name evidence="15" type="ORF">DES37_10167</name>
</gene>
<evidence type="ECO:0000313" key="15">
    <source>
        <dbReference type="EMBL" id="PWW12504.1"/>
    </source>
</evidence>
<dbReference type="GO" id="GO:0005524">
    <property type="term" value="F:ATP binding"/>
    <property type="evidence" value="ECO:0007669"/>
    <property type="project" value="UniProtKB-KW"/>
</dbReference>
<evidence type="ECO:0000256" key="5">
    <source>
        <dbReference type="ARBA" id="ARBA00022840"/>
    </source>
</evidence>
<evidence type="ECO:0000256" key="3">
    <source>
        <dbReference type="ARBA" id="ARBA00022741"/>
    </source>
</evidence>
<dbReference type="NCBIfam" id="NF043035">
    <property type="entry name" value="OxoTetrKin"/>
    <property type="match status" value="1"/>
</dbReference>
<organism evidence="15 16">
    <name type="scientific">Mangrovibacter plantisponsor</name>
    <dbReference type="NCBI Taxonomy" id="451513"/>
    <lineage>
        <taxon>Bacteria</taxon>
        <taxon>Pseudomonadati</taxon>
        <taxon>Pseudomonadota</taxon>
        <taxon>Gammaproteobacteria</taxon>
        <taxon>Enterobacterales</taxon>
        <taxon>Enterobacteriaceae</taxon>
        <taxon>Mangrovibacter</taxon>
    </lineage>
</organism>
<comment type="caution">
    <text evidence="15">The sequence shown here is derived from an EMBL/GenBank/DDBJ whole genome shotgun (WGS) entry which is preliminary data.</text>
</comment>
<evidence type="ECO:0000256" key="10">
    <source>
        <dbReference type="ARBA" id="ARBA00039095"/>
    </source>
</evidence>
<dbReference type="EC" id="2.7.1.217" evidence="10"/>
<accession>A0A317Q8N9</accession>
<name>A0A317Q8N9_9ENTR</name>
<dbReference type="EMBL" id="QGTS01000001">
    <property type="protein sequence ID" value="PWW12504.1"/>
    <property type="molecule type" value="Genomic_DNA"/>
</dbReference>
<proteinExistence type="inferred from homology"/>
<keyword evidence="2" id="KW-0808">Transferase</keyword>
<dbReference type="Pfam" id="PF07005">
    <property type="entry name" value="SBD_N"/>
    <property type="match status" value="1"/>
</dbReference>
<evidence type="ECO:0000256" key="11">
    <source>
        <dbReference type="ARBA" id="ARBA00039461"/>
    </source>
</evidence>
<dbReference type="Gene3D" id="3.40.980.20">
    <property type="entry name" value="Four-carbon acid sugar kinase, nucleotide binding domain"/>
    <property type="match status" value="1"/>
</dbReference>
<dbReference type="AlphaFoldDB" id="A0A317Q8N9"/>
<dbReference type="Pfam" id="PF17042">
    <property type="entry name" value="NBD_C"/>
    <property type="match status" value="1"/>
</dbReference>
<comment type="catalytic activity">
    <reaction evidence="8">
        <text>3-dehydro-D-erythronate + ATP = 3-dehydro-4-O-phospho-D-erythronate + ADP + H(+)</text>
        <dbReference type="Rhea" id="RHEA:52556"/>
        <dbReference type="ChEBI" id="CHEBI:15378"/>
        <dbReference type="ChEBI" id="CHEBI:30616"/>
        <dbReference type="ChEBI" id="CHEBI:57958"/>
        <dbReference type="ChEBI" id="CHEBI:136593"/>
        <dbReference type="ChEBI" id="CHEBI:456216"/>
        <dbReference type="EC" id="2.7.1.217"/>
    </reaction>
</comment>
<dbReference type="InterPro" id="IPR037051">
    <property type="entry name" value="4-carb_acid_sugar_kinase_N_sf"/>
</dbReference>
<dbReference type="GO" id="GO:0016301">
    <property type="term" value="F:kinase activity"/>
    <property type="evidence" value="ECO:0007669"/>
    <property type="project" value="UniProtKB-KW"/>
</dbReference>
<comment type="similarity">
    <text evidence="1">Belongs to the four-carbon acid sugar kinase family.</text>
</comment>
<dbReference type="InterPro" id="IPR050007">
    <property type="entry name" value="OtnK"/>
</dbReference>
<evidence type="ECO:0000256" key="2">
    <source>
        <dbReference type="ARBA" id="ARBA00022679"/>
    </source>
</evidence>
<dbReference type="InterPro" id="IPR010737">
    <property type="entry name" value="4-carb_acid_sugar_kinase_N"/>
</dbReference>
<keyword evidence="3" id="KW-0547">Nucleotide-binding</keyword>
<evidence type="ECO:0000259" key="14">
    <source>
        <dbReference type="Pfam" id="PF17042"/>
    </source>
</evidence>
<evidence type="ECO:0000256" key="12">
    <source>
        <dbReference type="ARBA" id="ARBA00041377"/>
    </source>
</evidence>
<evidence type="ECO:0000256" key="4">
    <source>
        <dbReference type="ARBA" id="ARBA00022777"/>
    </source>
</evidence>
<dbReference type="InterPro" id="IPR042213">
    <property type="entry name" value="NBD_C_sf"/>
</dbReference>
<evidence type="ECO:0000259" key="13">
    <source>
        <dbReference type="Pfam" id="PF07005"/>
    </source>
</evidence>
<feature type="domain" description="Four-carbon acid sugar kinase nucleotide binding" evidence="14">
    <location>
        <begin position="254"/>
        <end position="410"/>
    </location>
</feature>
<dbReference type="RefSeq" id="WP_110024453.1">
    <property type="nucleotide sequence ID" value="NZ_QGTS01000001.1"/>
</dbReference>
<evidence type="ECO:0000256" key="1">
    <source>
        <dbReference type="ARBA" id="ARBA00005715"/>
    </source>
</evidence>
<evidence type="ECO:0000256" key="7">
    <source>
        <dbReference type="ARBA" id="ARBA00035898"/>
    </source>
</evidence>